<dbReference type="AlphaFoldDB" id="A0A368N838"/>
<accession>A0A368N838</accession>
<name>A0A368N838_9GAMM</name>
<dbReference type="InterPro" id="IPR024467">
    <property type="entry name" value="Xre/MbcA/ParS-like_toxin-bd"/>
</dbReference>
<proteinExistence type="predicted"/>
<sequence>MSGFCGDLGYQELSRLRSKLDSAQQSEWDLVRKRFADLDERDLVGGDDYFESLNTQELGALLLTLPGLCSQLMAIFKEPEAANRWLITPKSSLQGRTPLECLPHETELVVDMLERMRSCR</sequence>
<protein>
    <submittedName>
        <fullName evidence="2">DUF2384 domain-containing protein</fullName>
    </submittedName>
</protein>
<gene>
    <name evidence="2" type="ORF">DU002_14615</name>
</gene>
<organism evidence="2 3">
    <name type="scientific">Corallincola holothuriorum</name>
    <dbReference type="NCBI Taxonomy" id="2282215"/>
    <lineage>
        <taxon>Bacteria</taxon>
        <taxon>Pseudomonadati</taxon>
        <taxon>Pseudomonadota</taxon>
        <taxon>Gammaproteobacteria</taxon>
        <taxon>Alteromonadales</taxon>
        <taxon>Psychromonadaceae</taxon>
        <taxon>Corallincola</taxon>
    </lineage>
</organism>
<feature type="domain" description="Antitoxin Xre/MbcA/ParS-like toxin-binding" evidence="1">
    <location>
        <begin position="71"/>
        <end position="117"/>
    </location>
</feature>
<dbReference type="Proteomes" id="UP000252558">
    <property type="component" value="Unassembled WGS sequence"/>
</dbReference>
<evidence type="ECO:0000313" key="3">
    <source>
        <dbReference type="Proteomes" id="UP000252558"/>
    </source>
</evidence>
<evidence type="ECO:0000259" key="1">
    <source>
        <dbReference type="Pfam" id="PF09722"/>
    </source>
</evidence>
<dbReference type="Pfam" id="PF09722">
    <property type="entry name" value="Xre_MbcA_ParS_C"/>
    <property type="match status" value="1"/>
</dbReference>
<evidence type="ECO:0000313" key="2">
    <source>
        <dbReference type="EMBL" id="RCU45771.1"/>
    </source>
</evidence>
<comment type="caution">
    <text evidence="2">The sequence shown here is derived from an EMBL/GenBank/DDBJ whole genome shotgun (WGS) entry which is preliminary data.</text>
</comment>
<reference evidence="2 3" key="1">
    <citation type="submission" date="2018-07" db="EMBL/GenBank/DDBJ databases">
        <title>Corallincola holothuriorum sp. nov., a new facultative anaerobe isolated from sea cucumber Apostichopus japonicus.</title>
        <authorList>
            <person name="Xia H."/>
        </authorList>
    </citation>
    <scope>NUCLEOTIDE SEQUENCE [LARGE SCALE GENOMIC DNA]</scope>
    <source>
        <strain evidence="2 3">C4</strain>
    </source>
</reference>
<dbReference type="EMBL" id="QPID01000009">
    <property type="protein sequence ID" value="RCU45771.1"/>
    <property type="molecule type" value="Genomic_DNA"/>
</dbReference>
<keyword evidence="3" id="KW-1185">Reference proteome</keyword>